<dbReference type="OrthoDB" id="3391820at2"/>
<reference evidence="1 2" key="1">
    <citation type="submission" date="2016-10" db="EMBL/GenBank/DDBJ databases">
        <authorList>
            <person name="de Groot N.N."/>
        </authorList>
    </citation>
    <scope>NUCLEOTIDE SEQUENCE [LARGE SCALE GENOMIC DNA]</scope>
    <source>
        <strain evidence="1 2">CGMCC 4.3143</strain>
    </source>
</reference>
<dbReference type="AlphaFoldDB" id="A0A1G7NG75"/>
<dbReference type="STRING" id="366584.SAMN05216377_106232"/>
<dbReference type="Proteomes" id="UP000198967">
    <property type="component" value="Unassembled WGS sequence"/>
</dbReference>
<evidence type="ECO:0000313" key="1">
    <source>
        <dbReference type="EMBL" id="SDF72911.1"/>
    </source>
</evidence>
<gene>
    <name evidence="1" type="ORF">SAMN05216377_106232</name>
</gene>
<evidence type="ECO:0000313" key="2">
    <source>
        <dbReference type="Proteomes" id="UP000198967"/>
    </source>
</evidence>
<keyword evidence="2" id="KW-1185">Reference proteome</keyword>
<sequence>MASIEEVRSGIAQANDRASESLGALQQAQDCIEQAQTALAQVTEGSSQSDVEQANAYFADAASKIGDVQQAVNAAMEAAEGVSARL</sequence>
<dbReference type="EMBL" id="FNBE01000006">
    <property type="protein sequence ID" value="SDF72911.1"/>
    <property type="molecule type" value="Genomic_DNA"/>
</dbReference>
<accession>A0A1G7NG75</accession>
<organism evidence="1 2">
    <name type="scientific">Pseudonocardia oroxyli</name>
    <dbReference type="NCBI Taxonomy" id="366584"/>
    <lineage>
        <taxon>Bacteria</taxon>
        <taxon>Bacillati</taxon>
        <taxon>Actinomycetota</taxon>
        <taxon>Actinomycetes</taxon>
        <taxon>Pseudonocardiales</taxon>
        <taxon>Pseudonocardiaceae</taxon>
        <taxon>Pseudonocardia</taxon>
    </lineage>
</organism>
<dbReference type="RefSeq" id="WP_093082274.1">
    <property type="nucleotide sequence ID" value="NZ_FNBE01000006.1"/>
</dbReference>
<evidence type="ECO:0008006" key="3">
    <source>
        <dbReference type="Google" id="ProtNLM"/>
    </source>
</evidence>
<name>A0A1G7NG75_PSEOR</name>
<proteinExistence type="predicted"/>
<protein>
    <recommendedName>
        <fullName evidence="3">Methyl-accepting chemotaxis protein</fullName>
    </recommendedName>
</protein>